<gene>
    <name evidence="1" type="ORF">L1987_03655</name>
</gene>
<accession>A0ACB9KB87</accession>
<protein>
    <submittedName>
        <fullName evidence="1">Uncharacterized protein</fullName>
    </submittedName>
</protein>
<reference evidence="2" key="1">
    <citation type="journal article" date="2022" name="Mol. Ecol. Resour.">
        <title>The genomes of chicory, endive, great burdock and yacon provide insights into Asteraceae palaeo-polyploidization history and plant inulin production.</title>
        <authorList>
            <person name="Fan W."/>
            <person name="Wang S."/>
            <person name="Wang H."/>
            <person name="Wang A."/>
            <person name="Jiang F."/>
            <person name="Liu H."/>
            <person name="Zhao H."/>
            <person name="Xu D."/>
            <person name="Zhang Y."/>
        </authorList>
    </citation>
    <scope>NUCLEOTIDE SEQUENCE [LARGE SCALE GENOMIC DNA]</scope>
    <source>
        <strain evidence="2">cv. Yunnan</strain>
    </source>
</reference>
<comment type="caution">
    <text evidence="1">The sequence shown here is derived from an EMBL/GenBank/DDBJ whole genome shotgun (WGS) entry which is preliminary data.</text>
</comment>
<proteinExistence type="predicted"/>
<name>A0ACB9KB87_9ASTR</name>
<organism evidence="1 2">
    <name type="scientific">Smallanthus sonchifolius</name>
    <dbReference type="NCBI Taxonomy" id="185202"/>
    <lineage>
        <taxon>Eukaryota</taxon>
        <taxon>Viridiplantae</taxon>
        <taxon>Streptophyta</taxon>
        <taxon>Embryophyta</taxon>
        <taxon>Tracheophyta</taxon>
        <taxon>Spermatophyta</taxon>
        <taxon>Magnoliopsida</taxon>
        <taxon>eudicotyledons</taxon>
        <taxon>Gunneridae</taxon>
        <taxon>Pentapetalae</taxon>
        <taxon>asterids</taxon>
        <taxon>campanulids</taxon>
        <taxon>Asterales</taxon>
        <taxon>Asteraceae</taxon>
        <taxon>Asteroideae</taxon>
        <taxon>Heliantheae alliance</taxon>
        <taxon>Millerieae</taxon>
        <taxon>Smallanthus</taxon>
    </lineage>
</organism>
<dbReference type="EMBL" id="CM042018">
    <property type="protein sequence ID" value="KAI3829529.1"/>
    <property type="molecule type" value="Genomic_DNA"/>
</dbReference>
<sequence length="321" mass="35770">MHMRLQFRSPVKLVLLICFCWWPIVESQISNPLPKPARALDATLQDYAYRAFINPRTGIPFNGIVPPYLTGIEISAMRLRSGSLYRRGVKTFKEFLIPVGLREQPYVERLVLVYQNLGNWSTTYYSLPGYVYLAPILGLLAYNGSDLSASNLPELDFWASEEVITINFGRIRPIPVGLVAKCAWFDLHGQVNLTNLLSGNVCSTTEQGHFSIVAESAVPPVPVPPASPEPAPSEPAHSSRKNNEPRIWGIIGAVTGGTALLVLLALLILWAWRYKKRNRMRELERAADAGEALRMTRIGSMRAPFALATRTMPDFESEFGA</sequence>
<reference evidence="1 2" key="2">
    <citation type="journal article" date="2022" name="Mol. Ecol. Resour.">
        <title>The genomes of chicory, endive, great burdock and yacon provide insights into Asteraceae paleo-polyploidization history and plant inulin production.</title>
        <authorList>
            <person name="Fan W."/>
            <person name="Wang S."/>
            <person name="Wang H."/>
            <person name="Wang A."/>
            <person name="Jiang F."/>
            <person name="Liu H."/>
            <person name="Zhao H."/>
            <person name="Xu D."/>
            <person name="Zhang Y."/>
        </authorList>
    </citation>
    <scope>NUCLEOTIDE SEQUENCE [LARGE SCALE GENOMIC DNA]</scope>
    <source>
        <strain evidence="2">cv. Yunnan</strain>
        <tissue evidence="1">Leaves</tissue>
    </source>
</reference>
<evidence type="ECO:0000313" key="1">
    <source>
        <dbReference type="EMBL" id="KAI3829529.1"/>
    </source>
</evidence>
<keyword evidence="2" id="KW-1185">Reference proteome</keyword>
<evidence type="ECO:0000313" key="2">
    <source>
        <dbReference type="Proteomes" id="UP001056120"/>
    </source>
</evidence>
<dbReference type="Proteomes" id="UP001056120">
    <property type="component" value="Linkage Group LG01"/>
</dbReference>